<organism evidence="2 3">
    <name type="scientific">Steinernema carpocapsae</name>
    <name type="common">Entomopathogenic nematode</name>
    <dbReference type="NCBI Taxonomy" id="34508"/>
    <lineage>
        <taxon>Eukaryota</taxon>
        <taxon>Metazoa</taxon>
        <taxon>Ecdysozoa</taxon>
        <taxon>Nematoda</taxon>
        <taxon>Chromadorea</taxon>
        <taxon>Rhabditida</taxon>
        <taxon>Tylenchina</taxon>
        <taxon>Panagrolaimomorpha</taxon>
        <taxon>Strongyloidoidea</taxon>
        <taxon>Steinernematidae</taxon>
        <taxon>Steinernema</taxon>
    </lineage>
</organism>
<name>A0A4U5NZ80_STECR</name>
<keyword evidence="3" id="KW-1185">Reference proteome</keyword>
<comment type="caution">
    <text evidence="2">The sequence shown here is derived from an EMBL/GenBank/DDBJ whole genome shotgun (WGS) entry which is preliminary data.</text>
</comment>
<feature type="signal peptide" evidence="1">
    <location>
        <begin position="1"/>
        <end position="19"/>
    </location>
</feature>
<sequence length="85" mass="9240">MRLLAVFFLFACLYTAVIIIPVESLARDCVYTEMHSARLTISLKNVLTVVASAAATPNLLELSQSERSLETGLIKCCGHVATLLN</sequence>
<dbReference type="EMBL" id="AZBU02000003">
    <property type="protein sequence ID" value="TKR88614.1"/>
    <property type="molecule type" value="Genomic_DNA"/>
</dbReference>
<evidence type="ECO:0000256" key="1">
    <source>
        <dbReference type="SAM" id="SignalP"/>
    </source>
</evidence>
<evidence type="ECO:0000313" key="3">
    <source>
        <dbReference type="Proteomes" id="UP000298663"/>
    </source>
</evidence>
<dbReference type="AlphaFoldDB" id="A0A4U5NZ80"/>
<accession>A0A4U5NZ80</accession>
<dbReference type="Proteomes" id="UP000298663">
    <property type="component" value="Unassembled WGS sequence"/>
</dbReference>
<evidence type="ECO:0000313" key="2">
    <source>
        <dbReference type="EMBL" id="TKR88614.1"/>
    </source>
</evidence>
<protein>
    <submittedName>
        <fullName evidence="2">Uncharacterized protein</fullName>
    </submittedName>
</protein>
<keyword evidence="1" id="KW-0732">Signal</keyword>
<proteinExistence type="predicted"/>
<feature type="chain" id="PRO_5020704418" evidence="1">
    <location>
        <begin position="20"/>
        <end position="85"/>
    </location>
</feature>
<reference evidence="2 3" key="2">
    <citation type="journal article" date="2019" name="G3 (Bethesda)">
        <title>Hybrid Assembly of the Genome of the Entomopathogenic Nematode Steinernema carpocapsae Identifies the X-Chromosome.</title>
        <authorList>
            <person name="Serra L."/>
            <person name="Macchietto M."/>
            <person name="Macias-Munoz A."/>
            <person name="McGill C.J."/>
            <person name="Rodriguez I.M."/>
            <person name="Rodriguez B."/>
            <person name="Murad R."/>
            <person name="Mortazavi A."/>
        </authorList>
    </citation>
    <scope>NUCLEOTIDE SEQUENCE [LARGE SCALE GENOMIC DNA]</scope>
    <source>
        <strain evidence="2 3">ALL</strain>
    </source>
</reference>
<reference evidence="2 3" key="1">
    <citation type="journal article" date="2015" name="Genome Biol.">
        <title>Comparative genomics of Steinernema reveals deeply conserved gene regulatory networks.</title>
        <authorList>
            <person name="Dillman A.R."/>
            <person name="Macchietto M."/>
            <person name="Porter C.F."/>
            <person name="Rogers A."/>
            <person name="Williams B."/>
            <person name="Antoshechkin I."/>
            <person name="Lee M.M."/>
            <person name="Goodwin Z."/>
            <person name="Lu X."/>
            <person name="Lewis E.E."/>
            <person name="Goodrich-Blair H."/>
            <person name="Stock S.P."/>
            <person name="Adams B.J."/>
            <person name="Sternberg P.W."/>
            <person name="Mortazavi A."/>
        </authorList>
    </citation>
    <scope>NUCLEOTIDE SEQUENCE [LARGE SCALE GENOMIC DNA]</scope>
    <source>
        <strain evidence="2 3">ALL</strain>
    </source>
</reference>
<gene>
    <name evidence="2" type="ORF">L596_012826</name>
</gene>